<name>A0ABQ8FAC1_9FUNG</name>
<feature type="transmembrane region" description="Helical" evidence="2">
    <location>
        <begin position="290"/>
        <end position="315"/>
    </location>
</feature>
<keyword evidence="2" id="KW-1133">Transmembrane helix</keyword>
<evidence type="ECO:0000256" key="1">
    <source>
        <dbReference type="SAM" id="MobiDB-lite"/>
    </source>
</evidence>
<gene>
    <name evidence="3" type="ORF">BASA50_006302</name>
</gene>
<comment type="caution">
    <text evidence="3">The sequence shown here is derived from an EMBL/GenBank/DDBJ whole genome shotgun (WGS) entry which is preliminary data.</text>
</comment>
<organism evidence="3 4">
    <name type="scientific">Batrachochytrium salamandrivorans</name>
    <dbReference type="NCBI Taxonomy" id="1357716"/>
    <lineage>
        <taxon>Eukaryota</taxon>
        <taxon>Fungi</taxon>
        <taxon>Fungi incertae sedis</taxon>
        <taxon>Chytridiomycota</taxon>
        <taxon>Chytridiomycota incertae sedis</taxon>
        <taxon>Chytridiomycetes</taxon>
        <taxon>Rhizophydiales</taxon>
        <taxon>Rhizophydiales incertae sedis</taxon>
        <taxon>Batrachochytrium</taxon>
    </lineage>
</organism>
<accession>A0ABQ8FAC1</accession>
<feature type="compositionally biased region" description="Polar residues" evidence="1">
    <location>
        <begin position="69"/>
        <end position="88"/>
    </location>
</feature>
<reference evidence="3 4" key="1">
    <citation type="submission" date="2021-02" db="EMBL/GenBank/DDBJ databases">
        <title>Variation within the Batrachochytrium salamandrivorans European outbreak.</title>
        <authorList>
            <person name="Kelly M."/>
            <person name="Pasmans F."/>
            <person name="Shea T.P."/>
            <person name="Munoz J.F."/>
            <person name="Carranza S."/>
            <person name="Cuomo C.A."/>
            <person name="Martel A."/>
        </authorList>
    </citation>
    <scope>NUCLEOTIDE SEQUENCE [LARGE SCALE GENOMIC DNA]</scope>
    <source>
        <strain evidence="3 4">AMFP18/2</strain>
    </source>
</reference>
<evidence type="ECO:0000313" key="3">
    <source>
        <dbReference type="EMBL" id="KAH6594828.1"/>
    </source>
</evidence>
<feature type="region of interest" description="Disordered" evidence="1">
    <location>
        <begin position="1"/>
        <end position="23"/>
    </location>
</feature>
<feature type="region of interest" description="Disordered" evidence="1">
    <location>
        <begin position="140"/>
        <end position="173"/>
    </location>
</feature>
<protein>
    <recommendedName>
        <fullName evidence="5">Transmembrane protein</fullName>
    </recommendedName>
</protein>
<dbReference type="EMBL" id="JAFCIX010000328">
    <property type="protein sequence ID" value="KAH6594828.1"/>
    <property type="molecule type" value="Genomic_DNA"/>
</dbReference>
<keyword evidence="2" id="KW-0472">Membrane</keyword>
<keyword evidence="2" id="KW-0812">Transmembrane</keyword>
<feature type="transmembrane region" description="Helical" evidence="2">
    <location>
        <begin position="248"/>
        <end position="270"/>
    </location>
</feature>
<sequence length="374" mass="39317">MSVTLGLQEEAGVGSAIDSASSDVAVVPVVEETEMQRISLGAIGRSSASHTLDSDDTLELDAVHPPQPSGTDMEQHPLQTDPLQTDPLQTDPGRVTPALPGQEQLPETLSKLISSATGPTLPQSRLQSASMTDPALVSDTHDRPIQNPSCRQRLPSCSVEPRHHHRSSTPNTHAVQRWLNRTSTARLPSMPRPSAAPAHQAIYASTMGKTGTALFDLIHAIRLDGVDLYHYIIAVARAYFDQVPSVRVFVYTVCVLSVVPVGVFSLYLAVTLLGSIVAAALGVLLVEGGLAIAGLVVLVPIQGAIVVVAACVAMMTRLVQGRPHQGLVLGSNEYMGGGGSGGGKRVMGTRQHADHAVVPSAAAAVQRIHCPTPE</sequence>
<evidence type="ECO:0008006" key="5">
    <source>
        <dbReference type="Google" id="ProtNLM"/>
    </source>
</evidence>
<dbReference type="Proteomes" id="UP001648503">
    <property type="component" value="Unassembled WGS sequence"/>
</dbReference>
<feature type="region of interest" description="Disordered" evidence="1">
    <location>
        <begin position="45"/>
        <end position="101"/>
    </location>
</feature>
<feature type="compositionally biased region" description="Low complexity" evidence="1">
    <location>
        <begin position="11"/>
        <end position="23"/>
    </location>
</feature>
<proteinExistence type="predicted"/>
<keyword evidence="4" id="KW-1185">Reference proteome</keyword>
<evidence type="ECO:0000256" key="2">
    <source>
        <dbReference type="SAM" id="Phobius"/>
    </source>
</evidence>
<evidence type="ECO:0000313" key="4">
    <source>
        <dbReference type="Proteomes" id="UP001648503"/>
    </source>
</evidence>